<gene>
    <name evidence="2" type="ORF">BDY17DRAFT_292798</name>
</gene>
<organism evidence="2 3">
    <name type="scientific">Neohortaea acidophila</name>
    <dbReference type="NCBI Taxonomy" id="245834"/>
    <lineage>
        <taxon>Eukaryota</taxon>
        <taxon>Fungi</taxon>
        <taxon>Dikarya</taxon>
        <taxon>Ascomycota</taxon>
        <taxon>Pezizomycotina</taxon>
        <taxon>Dothideomycetes</taxon>
        <taxon>Dothideomycetidae</taxon>
        <taxon>Mycosphaerellales</taxon>
        <taxon>Teratosphaeriaceae</taxon>
        <taxon>Neohortaea</taxon>
    </lineage>
</organism>
<protein>
    <submittedName>
        <fullName evidence="2">Uncharacterized protein</fullName>
    </submittedName>
</protein>
<name>A0A6A6PXX5_9PEZI</name>
<keyword evidence="3" id="KW-1185">Reference proteome</keyword>
<dbReference type="AlphaFoldDB" id="A0A6A6PXX5"/>
<feature type="compositionally biased region" description="Low complexity" evidence="1">
    <location>
        <begin position="193"/>
        <end position="205"/>
    </location>
</feature>
<evidence type="ECO:0000313" key="3">
    <source>
        <dbReference type="Proteomes" id="UP000799767"/>
    </source>
</evidence>
<feature type="region of interest" description="Disordered" evidence="1">
    <location>
        <begin position="130"/>
        <end position="206"/>
    </location>
</feature>
<proteinExistence type="predicted"/>
<sequence>MTASSTSPVSRLHPSHHRTHQAWKRAATALSGRSHCTAPLILDCRPHPSTSCPSPPERARLETAEVASHSPFAALSIALSHYRGGHWFTQHEAQRKQRAKRNPEQRHAPSLKGKASRAQSRIALCHHIPGNANSARISPTSSHTMAAVATRHSNNNSPHLGGKSMTSSPRSTRNSHQPSGTSPSLAPRDPLAPVIHHPPSLHSIPSSPPMRLVVAIALRHSISHLTAPSARRSAPLISMRAVQSLC</sequence>
<dbReference type="RefSeq" id="XP_033591597.1">
    <property type="nucleotide sequence ID" value="XM_033732888.1"/>
</dbReference>
<feature type="region of interest" description="Disordered" evidence="1">
    <location>
        <begin position="91"/>
        <end position="118"/>
    </location>
</feature>
<reference evidence="2" key="1">
    <citation type="journal article" date="2020" name="Stud. Mycol.">
        <title>101 Dothideomycetes genomes: a test case for predicting lifestyles and emergence of pathogens.</title>
        <authorList>
            <person name="Haridas S."/>
            <person name="Albert R."/>
            <person name="Binder M."/>
            <person name="Bloem J."/>
            <person name="Labutti K."/>
            <person name="Salamov A."/>
            <person name="Andreopoulos B."/>
            <person name="Baker S."/>
            <person name="Barry K."/>
            <person name="Bills G."/>
            <person name="Bluhm B."/>
            <person name="Cannon C."/>
            <person name="Castanera R."/>
            <person name="Culley D."/>
            <person name="Daum C."/>
            <person name="Ezra D."/>
            <person name="Gonzalez J."/>
            <person name="Henrissat B."/>
            <person name="Kuo A."/>
            <person name="Liang C."/>
            <person name="Lipzen A."/>
            <person name="Lutzoni F."/>
            <person name="Magnuson J."/>
            <person name="Mondo S."/>
            <person name="Nolan M."/>
            <person name="Ohm R."/>
            <person name="Pangilinan J."/>
            <person name="Park H.-J."/>
            <person name="Ramirez L."/>
            <person name="Alfaro M."/>
            <person name="Sun H."/>
            <person name="Tritt A."/>
            <person name="Yoshinaga Y."/>
            <person name="Zwiers L.-H."/>
            <person name="Turgeon B."/>
            <person name="Goodwin S."/>
            <person name="Spatafora J."/>
            <person name="Crous P."/>
            <person name="Grigoriev I."/>
        </authorList>
    </citation>
    <scope>NUCLEOTIDE SEQUENCE</scope>
    <source>
        <strain evidence="2">CBS 113389</strain>
    </source>
</reference>
<feature type="region of interest" description="Disordered" evidence="1">
    <location>
        <begin position="1"/>
        <end position="20"/>
    </location>
</feature>
<evidence type="ECO:0000256" key="1">
    <source>
        <dbReference type="SAM" id="MobiDB-lite"/>
    </source>
</evidence>
<feature type="compositionally biased region" description="Polar residues" evidence="1">
    <location>
        <begin position="131"/>
        <end position="144"/>
    </location>
</feature>
<dbReference type="Proteomes" id="UP000799767">
    <property type="component" value="Unassembled WGS sequence"/>
</dbReference>
<dbReference type="EMBL" id="MU001633">
    <property type="protein sequence ID" value="KAF2485028.1"/>
    <property type="molecule type" value="Genomic_DNA"/>
</dbReference>
<evidence type="ECO:0000313" key="2">
    <source>
        <dbReference type="EMBL" id="KAF2485028.1"/>
    </source>
</evidence>
<dbReference type="GeneID" id="54473890"/>
<feature type="non-terminal residue" evidence="2">
    <location>
        <position position="1"/>
    </location>
</feature>
<feature type="compositionally biased region" description="Polar residues" evidence="1">
    <location>
        <begin position="151"/>
        <end position="184"/>
    </location>
</feature>
<accession>A0A6A6PXX5</accession>